<reference evidence="2" key="1">
    <citation type="submission" date="2012-09" db="EMBL/GenBank/DDBJ databases">
        <authorList>
            <person name="Martin A.A."/>
        </authorList>
    </citation>
    <scope>NUCLEOTIDE SEQUENCE</scope>
</reference>
<evidence type="ECO:0000313" key="3">
    <source>
        <dbReference type="WBParaSite" id="ACAC_0000055001-mRNA-1"/>
    </source>
</evidence>
<dbReference type="Proteomes" id="UP000035642">
    <property type="component" value="Unassembled WGS sequence"/>
</dbReference>
<keyword evidence="2" id="KW-1185">Reference proteome</keyword>
<organism evidence="2 3">
    <name type="scientific">Angiostrongylus cantonensis</name>
    <name type="common">Rat lungworm</name>
    <dbReference type="NCBI Taxonomy" id="6313"/>
    <lineage>
        <taxon>Eukaryota</taxon>
        <taxon>Metazoa</taxon>
        <taxon>Ecdysozoa</taxon>
        <taxon>Nematoda</taxon>
        <taxon>Chromadorea</taxon>
        <taxon>Rhabditida</taxon>
        <taxon>Rhabditina</taxon>
        <taxon>Rhabditomorpha</taxon>
        <taxon>Strongyloidea</taxon>
        <taxon>Metastrongylidae</taxon>
        <taxon>Angiostrongylus</taxon>
    </lineage>
</organism>
<name>A0A0K0CTU8_ANGCA</name>
<dbReference type="WBParaSite" id="ACAC_0000055001-mRNA-1">
    <property type="protein sequence ID" value="ACAC_0000055001-mRNA-1"/>
    <property type="gene ID" value="ACAC_0000055001"/>
</dbReference>
<evidence type="ECO:0000259" key="1">
    <source>
        <dbReference type="Pfam" id="PF05050"/>
    </source>
</evidence>
<proteinExistence type="predicted"/>
<dbReference type="AlphaFoldDB" id="A0A0K0CTU8"/>
<sequence length="138" mass="15509">MMLYESLGPAEPTGLLFNSMINETTGDAGDTGQLLIIVLAQNNNNIYVVKHTLNDSLEQLFRRNGDDSAELLKVDIEGAEHSTIVPFITKYEVCQVNFCFSTKSLFIWTYPMLTHVPVAQQIPKLKKFRDSVNPLALF</sequence>
<dbReference type="InterPro" id="IPR006342">
    <property type="entry name" value="FkbM_mtfrase"/>
</dbReference>
<feature type="domain" description="Methyltransferase FkbM" evidence="1">
    <location>
        <begin position="41"/>
        <end position="100"/>
    </location>
</feature>
<accession>A0A0K0CTU8</accession>
<evidence type="ECO:0000313" key="2">
    <source>
        <dbReference type="Proteomes" id="UP000035642"/>
    </source>
</evidence>
<reference evidence="3" key="2">
    <citation type="submission" date="2016-04" db="UniProtKB">
        <authorList>
            <consortium name="WormBaseParasite"/>
        </authorList>
    </citation>
    <scope>IDENTIFICATION</scope>
</reference>
<dbReference type="Pfam" id="PF05050">
    <property type="entry name" value="Methyltransf_21"/>
    <property type="match status" value="1"/>
</dbReference>
<protein>
    <submittedName>
        <fullName evidence="3">Methyltransf_21 domain-containing protein</fullName>
    </submittedName>
</protein>